<keyword evidence="2" id="KW-0472">Membrane</keyword>
<proteinExistence type="predicted"/>
<keyword evidence="4" id="KW-1185">Reference proteome</keyword>
<gene>
    <name evidence="3" type="ORF">SLS55_008152</name>
</gene>
<name>A0ABR3CAL6_9PEZI</name>
<evidence type="ECO:0000256" key="2">
    <source>
        <dbReference type="SAM" id="Phobius"/>
    </source>
</evidence>
<evidence type="ECO:0000256" key="1">
    <source>
        <dbReference type="SAM" id="MobiDB-lite"/>
    </source>
</evidence>
<sequence>MLYWRLCPTCGILDSANNPNLEDSVSYYFPWAAQIISSWAIYAQDCYLNVSDLGSCNAFIQPQLPVQIDRNASCPFQDGICESEYGNMAFDTYLDSHVDLGLNAPAHERVRFRRVSSCAPVKMDGHRSMFRSPETEMNYTRYYYGPTTGRNFTYEYPEVSWRSTPSRPGAGSNGGGRYTVEVKSGCLYNGSYTDFADYDPIPALRQPDADVHLIFLSANSILYTQKVDDPWYAATTNSTTITSAEYATGRVPAYRADQPVSVLACSVKEQYCNPNLASGEQCSPFGGTYESPSLADGLWKNSKQRTSFGWKIPSAAYSNFSVFGLCLTLALGSVIVCLSYTLEPLASWIQKRRKSRAPNYACLEWATNETLQLQRQAYEQSGIGVWEGCASRVPVTKGGERLAVLDLENPHCPRLRAVVEQDHGQKTFPHDNVDAGRKAPEDTATEVSF</sequence>
<evidence type="ECO:0000313" key="3">
    <source>
        <dbReference type="EMBL" id="KAL0257341.1"/>
    </source>
</evidence>
<reference evidence="3 4" key="1">
    <citation type="submission" date="2024-02" db="EMBL/GenBank/DDBJ databases">
        <title>De novo assembly and annotation of 12 fungi associated with fruit tree decline syndrome in Ontario, Canada.</title>
        <authorList>
            <person name="Sulman M."/>
            <person name="Ellouze W."/>
            <person name="Ilyukhin E."/>
        </authorList>
    </citation>
    <scope>NUCLEOTIDE SEQUENCE [LARGE SCALE GENOMIC DNA]</scope>
    <source>
        <strain evidence="3 4">FDS-637</strain>
    </source>
</reference>
<dbReference type="Proteomes" id="UP001430584">
    <property type="component" value="Unassembled WGS sequence"/>
</dbReference>
<protein>
    <submittedName>
        <fullName evidence="3">Uncharacterized protein</fullName>
    </submittedName>
</protein>
<keyword evidence="2" id="KW-0812">Transmembrane</keyword>
<dbReference type="RefSeq" id="XP_066630370.1">
    <property type="nucleotide sequence ID" value="XM_066779566.1"/>
</dbReference>
<feature type="region of interest" description="Disordered" evidence="1">
    <location>
        <begin position="426"/>
        <end position="449"/>
    </location>
</feature>
<organism evidence="3 4">
    <name type="scientific">Diplodia seriata</name>
    <dbReference type="NCBI Taxonomy" id="420778"/>
    <lineage>
        <taxon>Eukaryota</taxon>
        <taxon>Fungi</taxon>
        <taxon>Dikarya</taxon>
        <taxon>Ascomycota</taxon>
        <taxon>Pezizomycotina</taxon>
        <taxon>Dothideomycetes</taxon>
        <taxon>Dothideomycetes incertae sedis</taxon>
        <taxon>Botryosphaeriales</taxon>
        <taxon>Botryosphaeriaceae</taxon>
        <taxon>Diplodia</taxon>
    </lineage>
</organism>
<dbReference type="GeneID" id="92012237"/>
<feature type="transmembrane region" description="Helical" evidence="2">
    <location>
        <begin position="320"/>
        <end position="342"/>
    </location>
</feature>
<keyword evidence="2" id="KW-1133">Transmembrane helix</keyword>
<accession>A0ABR3CAL6</accession>
<dbReference type="EMBL" id="JAJVCZ030000008">
    <property type="protein sequence ID" value="KAL0257341.1"/>
    <property type="molecule type" value="Genomic_DNA"/>
</dbReference>
<feature type="compositionally biased region" description="Basic and acidic residues" evidence="1">
    <location>
        <begin position="426"/>
        <end position="441"/>
    </location>
</feature>
<evidence type="ECO:0000313" key="4">
    <source>
        <dbReference type="Proteomes" id="UP001430584"/>
    </source>
</evidence>
<comment type="caution">
    <text evidence="3">The sequence shown here is derived from an EMBL/GenBank/DDBJ whole genome shotgun (WGS) entry which is preliminary data.</text>
</comment>